<gene>
    <name evidence="1" type="primary">Nfu_g_1_004813</name>
</gene>
<dbReference type="AlphaFoldDB" id="A0A1A7XKB7"/>
<sequence>MRDKKTRGTSMWRHIQGLNISMDELYEECVTAKSLLENLTGVPQEKEKWQSKGTAERWMQILQAADLPNIQAVVSVVLSIPSSTGFEERIFSLMKNKWTDVRNKCSAELIRSELIASLNYDMSCSEFYSEALKDKQLLTAARAQKKYKWKK</sequence>
<accession>A0A1A7XKB7</accession>
<organism evidence="1">
    <name type="scientific">Iconisemion striatum</name>
    <dbReference type="NCBI Taxonomy" id="60296"/>
    <lineage>
        <taxon>Eukaryota</taxon>
        <taxon>Metazoa</taxon>
        <taxon>Chordata</taxon>
        <taxon>Craniata</taxon>
        <taxon>Vertebrata</taxon>
        <taxon>Euteleostomi</taxon>
        <taxon>Actinopterygii</taxon>
        <taxon>Neopterygii</taxon>
        <taxon>Teleostei</taxon>
        <taxon>Neoteleostei</taxon>
        <taxon>Acanthomorphata</taxon>
        <taxon>Ovalentaria</taxon>
        <taxon>Atherinomorphae</taxon>
        <taxon>Cyprinodontiformes</taxon>
        <taxon>Nothobranchiidae</taxon>
        <taxon>Iconisemion</taxon>
    </lineage>
</organism>
<dbReference type="EMBL" id="HADW01016885">
    <property type="protein sequence ID" value="SBP18285.1"/>
    <property type="molecule type" value="Transcribed_RNA"/>
</dbReference>
<reference evidence="1" key="1">
    <citation type="submission" date="2016-05" db="EMBL/GenBank/DDBJ databases">
        <authorList>
            <person name="Lavstsen T."/>
            <person name="Jespersen J.S."/>
        </authorList>
    </citation>
    <scope>NUCLEOTIDE SEQUENCE</scope>
    <source>
        <tissue evidence="1">Brain</tissue>
    </source>
</reference>
<proteinExistence type="predicted"/>
<reference evidence="1" key="2">
    <citation type="submission" date="2016-06" db="EMBL/GenBank/DDBJ databases">
        <title>The genome of a short-lived fish provides insights into sex chromosome evolution and the genetic control of aging.</title>
        <authorList>
            <person name="Reichwald K."/>
            <person name="Felder M."/>
            <person name="Petzold A."/>
            <person name="Koch P."/>
            <person name="Groth M."/>
            <person name="Platzer M."/>
        </authorList>
    </citation>
    <scope>NUCLEOTIDE SEQUENCE</scope>
    <source>
        <tissue evidence="1">Brain</tissue>
    </source>
</reference>
<evidence type="ECO:0008006" key="2">
    <source>
        <dbReference type="Google" id="ProtNLM"/>
    </source>
</evidence>
<protein>
    <recommendedName>
        <fullName evidence="2">HAT C-terminal dimerisation domain-containing protein</fullName>
    </recommendedName>
</protein>
<name>A0A1A7XKB7_9TELE</name>
<evidence type="ECO:0000313" key="1">
    <source>
        <dbReference type="EMBL" id="SBP18285.1"/>
    </source>
</evidence>